<dbReference type="PROSITE" id="PS00583">
    <property type="entry name" value="PFKB_KINASES_1"/>
    <property type="match status" value="1"/>
</dbReference>
<keyword evidence="2 6" id="KW-0808">Transferase</keyword>
<dbReference type="PANTHER" id="PTHR46566:SF2">
    <property type="entry name" value="ATP-DEPENDENT 6-PHOSPHOFRUCTOKINASE ISOZYME 2"/>
    <property type="match status" value="1"/>
</dbReference>
<comment type="similarity">
    <text evidence="1 6">Belongs to the carbohydrate kinase PfkB family.</text>
</comment>
<evidence type="ECO:0000256" key="1">
    <source>
        <dbReference type="ARBA" id="ARBA00010688"/>
    </source>
</evidence>
<reference evidence="8 9" key="1">
    <citation type="submission" date="2016-10" db="EMBL/GenBank/DDBJ databases">
        <authorList>
            <person name="de Groot N.N."/>
        </authorList>
    </citation>
    <scope>NUCLEOTIDE SEQUENCE [LARGE SCALE GENOMIC DNA]</scope>
    <source>
        <strain evidence="8 9">DSM 27842</strain>
    </source>
</reference>
<dbReference type="STRING" id="569882.SAMN04490248_102202"/>
<proteinExistence type="inferred from homology"/>
<keyword evidence="5" id="KW-0067">ATP-binding</keyword>
<keyword evidence="3" id="KW-0547">Nucleotide-binding</keyword>
<dbReference type="GO" id="GO:0005829">
    <property type="term" value="C:cytosol"/>
    <property type="evidence" value="ECO:0007669"/>
    <property type="project" value="TreeGrafter"/>
</dbReference>
<feature type="domain" description="Carbohydrate kinase PfkB" evidence="7">
    <location>
        <begin position="20"/>
        <end position="301"/>
    </location>
</feature>
<dbReference type="Gene3D" id="3.40.1190.20">
    <property type="match status" value="1"/>
</dbReference>
<evidence type="ECO:0000256" key="5">
    <source>
        <dbReference type="ARBA" id="ARBA00022840"/>
    </source>
</evidence>
<dbReference type="GO" id="GO:0005524">
    <property type="term" value="F:ATP binding"/>
    <property type="evidence" value="ECO:0007669"/>
    <property type="project" value="UniProtKB-KW"/>
</dbReference>
<evidence type="ECO:0000259" key="7">
    <source>
        <dbReference type="Pfam" id="PF00294"/>
    </source>
</evidence>
<dbReference type="NCBIfam" id="TIGR03168">
    <property type="entry name" value="1-PFK"/>
    <property type="match status" value="1"/>
</dbReference>
<dbReference type="InterPro" id="IPR029056">
    <property type="entry name" value="Ribokinase-like"/>
</dbReference>
<dbReference type="PANTHER" id="PTHR46566">
    <property type="entry name" value="1-PHOSPHOFRUCTOKINASE-RELATED"/>
    <property type="match status" value="1"/>
</dbReference>
<evidence type="ECO:0000256" key="4">
    <source>
        <dbReference type="ARBA" id="ARBA00022777"/>
    </source>
</evidence>
<keyword evidence="9" id="KW-1185">Reference proteome</keyword>
<evidence type="ECO:0000256" key="2">
    <source>
        <dbReference type="ARBA" id="ARBA00022679"/>
    </source>
</evidence>
<name>A0A1H8MQL4_9RHOB</name>
<dbReference type="EMBL" id="FODS01000002">
    <property type="protein sequence ID" value="SEO19524.1"/>
    <property type="molecule type" value="Genomic_DNA"/>
</dbReference>
<dbReference type="Proteomes" id="UP000198893">
    <property type="component" value="Unassembled WGS sequence"/>
</dbReference>
<dbReference type="InterPro" id="IPR017583">
    <property type="entry name" value="Tagatose/fructose_Pkinase"/>
</dbReference>
<dbReference type="CDD" id="cd01164">
    <property type="entry name" value="FruK_PfkB_like"/>
    <property type="match status" value="1"/>
</dbReference>
<dbReference type="Pfam" id="PF00294">
    <property type="entry name" value="PfkB"/>
    <property type="match status" value="1"/>
</dbReference>
<evidence type="ECO:0000256" key="6">
    <source>
        <dbReference type="PIRNR" id="PIRNR000535"/>
    </source>
</evidence>
<dbReference type="SUPFAM" id="SSF53613">
    <property type="entry name" value="Ribokinase-like"/>
    <property type="match status" value="1"/>
</dbReference>
<evidence type="ECO:0000313" key="8">
    <source>
        <dbReference type="EMBL" id="SEO19524.1"/>
    </source>
</evidence>
<accession>A0A1H8MQL4</accession>
<dbReference type="PIRSF" id="PIRSF000535">
    <property type="entry name" value="1PFK/6PFK/LacC"/>
    <property type="match status" value="1"/>
</dbReference>
<protein>
    <recommendedName>
        <fullName evidence="6">Phosphofructokinase</fullName>
    </recommendedName>
</protein>
<keyword evidence="4 8" id="KW-0418">Kinase</keyword>
<evidence type="ECO:0000313" key="9">
    <source>
        <dbReference type="Proteomes" id="UP000198893"/>
    </source>
</evidence>
<evidence type="ECO:0000256" key="3">
    <source>
        <dbReference type="ARBA" id="ARBA00022741"/>
    </source>
</evidence>
<dbReference type="InterPro" id="IPR011611">
    <property type="entry name" value="PfkB_dom"/>
</dbReference>
<dbReference type="AlphaFoldDB" id="A0A1H8MQL4"/>
<dbReference type="InterPro" id="IPR002173">
    <property type="entry name" value="Carboh/pur_kinase_PfkB_CS"/>
</dbReference>
<sequence>MIRLMQEILTLTLNPALDLASETPDVRPGPKLRCTAPRRDPGGGGINVARAIHRLGGTARALAALGGPTGAALHDLLAAEGVPLIAHPAPGDTRQSLVVTEAATDAQYRFILPGPVWSEGDVGAFLDRAEREAPPGGLVVLSGSQPPGTPDDLTARLAARLAGTGARLIADISGAALMATARGASALHLLRMDAAEAEEIAGAPLPTREDSASIARTLVARGVARQVIVARGADGAIFASAEACLHVTAPEVPVRSKTGAGDSFVAGLTLSLARGEGAPAALAHASAAASAAVTTPATELCEAATTARLRPLCEVTPLSL</sequence>
<gene>
    <name evidence="8" type="ORF">SAMN04490248_102202</name>
</gene>
<organism evidence="8 9">
    <name type="scientific">Salinihabitans flavidus</name>
    <dbReference type="NCBI Taxonomy" id="569882"/>
    <lineage>
        <taxon>Bacteria</taxon>
        <taxon>Pseudomonadati</taxon>
        <taxon>Pseudomonadota</taxon>
        <taxon>Alphaproteobacteria</taxon>
        <taxon>Rhodobacterales</taxon>
        <taxon>Roseobacteraceae</taxon>
        <taxon>Salinihabitans</taxon>
    </lineage>
</organism>
<dbReference type="GO" id="GO:0003872">
    <property type="term" value="F:6-phosphofructokinase activity"/>
    <property type="evidence" value="ECO:0007669"/>
    <property type="project" value="TreeGrafter"/>
</dbReference>